<evidence type="ECO:0000313" key="2">
    <source>
        <dbReference type="Proteomes" id="UP001056120"/>
    </source>
</evidence>
<gene>
    <name evidence="1" type="ORF">L1987_45273</name>
</gene>
<proteinExistence type="predicted"/>
<name>A0ACB9GRS8_9ASTR</name>
<evidence type="ECO:0000313" key="1">
    <source>
        <dbReference type="EMBL" id="KAI3786142.1"/>
    </source>
</evidence>
<dbReference type="Proteomes" id="UP001056120">
    <property type="component" value="Linkage Group LG14"/>
</dbReference>
<sequence>MLKELTTEVFVPLRRLNLCVTSFLEALLACYGVLRFVMENGAKGCEVIVSGKLRAQRVKSMKFKDEYMVSSGQPVKEYIDSAVRHVHLRQGVLGIKVKIMLDWDSTGKLGPKTPLLDNVVIHMPKDDVVALPPKEVEEYRPPLINFGCVENNNPSRWCCWT</sequence>
<reference evidence="2" key="1">
    <citation type="journal article" date="2022" name="Mol. Ecol. Resour.">
        <title>The genomes of chicory, endive, great burdock and yacon provide insights into Asteraceae palaeo-polyploidization history and plant inulin production.</title>
        <authorList>
            <person name="Fan W."/>
            <person name="Wang S."/>
            <person name="Wang H."/>
            <person name="Wang A."/>
            <person name="Jiang F."/>
            <person name="Liu H."/>
            <person name="Zhao H."/>
            <person name="Xu D."/>
            <person name="Zhang Y."/>
        </authorList>
    </citation>
    <scope>NUCLEOTIDE SEQUENCE [LARGE SCALE GENOMIC DNA]</scope>
    <source>
        <strain evidence="2">cv. Yunnan</strain>
    </source>
</reference>
<protein>
    <submittedName>
        <fullName evidence="1">Uncharacterized protein</fullName>
    </submittedName>
</protein>
<accession>A0ACB9GRS8</accession>
<comment type="caution">
    <text evidence="1">The sequence shown here is derived from an EMBL/GenBank/DDBJ whole genome shotgun (WGS) entry which is preliminary data.</text>
</comment>
<keyword evidence="2" id="KW-1185">Reference proteome</keyword>
<organism evidence="1 2">
    <name type="scientific">Smallanthus sonchifolius</name>
    <dbReference type="NCBI Taxonomy" id="185202"/>
    <lineage>
        <taxon>Eukaryota</taxon>
        <taxon>Viridiplantae</taxon>
        <taxon>Streptophyta</taxon>
        <taxon>Embryophyta</taxon>
        <taxon>Tracheophyta</taxon>
        <taxon>Spermatophyta</taxon>
        <taxon>Magnoliopsida</taxon>
        <taxon>eudicotyledons</taxon>
        <taxon>Gunneridae</taxon>
        <taxon>Pentapetalae</taxon>
        <taxon>asterids</taxon>
        <taxon>campanulids</taxon>
        <taxon>Asterales</taxon>
        <taxon>Asteraceae</taxon>
        <taxon>Asteroideae</taxon>
        <taxon>Heliantheae alliance</taxon>
        <taxon>Millerieae</taxon>
        <taxon>Smallanthus</taxon>
    </lineage>
</organism>
<reference evidence="1 2" key="2">
    <citation type="journal article" date="2022" name="Mol. Ecol. Resour.">
        <title>The genomes of chicory, endive, great burdock and yacon provide insights into Asteraceae paleo-polyploidization history and plant inulin production.</title>
        <authorList>
            <person name="Fan W."/>
            <person name="Wang S."/>
            <person name="Wang H."/>
            <person name="Wang A."/>
            <person name="Jiang F."/>
            <person name="Liu H."/>
            <person name="Zhao H."/>
            <person name="Xu D."/>
            <person name="Zhang Y."/>
        </authorList>
    </citation>
    <scope>NUCLEOTIDE SEQUENCE [LARGE SCALE GENOMIC DNA]</scope>
    <source>
        <strain evidence="2">cv. Yunnan</strain>
        <tissue evidence="1">Leaves</tissue>
    </source>
</reference>
<dbReference type="EMBL" id="CM042031">
    <property type="protein sequence ID" value="KAI3786142.1"/>
    <property type="molecule type" value="Genomic_DNA"/>
</dbReference>